<evidence type="ECO:0000313" key="10">
    <source>
        <dbReference type="EMBL" id="QDP80789.1"/>
    </source>
</evidence>
<dbReference type="PANTHER" id="PTHR43873:SF1">
    <property type="entry name" value="COBYRINATE A,C-DIAMIDE SYNTHASE"/>
    <property type="match status" value="1"/>
</dbReference>
<dbReference type="CDD" id="cd03130">
    <property type="entry name" value="GATase1_CobB"/>
    <property type="match status" value="1"/>
</dbReference>
<comment type="catalytic activity">
    <reaction evidence="7">
        <text>hydrogenobyrinate + 2 L-glutamine + 2 ATP + 2 H2O = hydrogenobyrinate a,c-diamide + 2 L-glutamate + 2 ADP + 2 phosphate + 2 H(+)</text>
        <dbReference type="Rhea" id="RHEA:12544"/>
        <dbReference type="ChEBI" id="CHEBI:15377"/>
        <dbReference type="ChEBI" id="CHEBI:15378"/>
        <dbReference type="ChEBI" id="CHEBI:29985"/>
        <dbReference type="ChEBI" id="CHEBI:30616"/>
        <dbReference type="ChEBI" id="CHEBI:43474"/>
        <dbReference type="ChEBI" id="CHEBI:58359"/>
        <dbReference type="ChEBI" id="CHEBI:77873"/>
        <dbReference type="ChEBI" id="CHEBI:77874"/>
        <dbReference type="ChEBI" id="CHEBI:456216"/>
        <dbReference type="EC" id="6.3.5.9"/>
    </reaction>
</comment>
<dbReference type="Pfam" id="PF01656">
    <property type="entry name" value="CbiA"/>
    <property type="match status" value="1"/>
</dbReference>
<dbReference type="SUPFAM" id="SSF52317">
    <property type="entry name" value="Class I glutamine amidotransferase-like"/>
    <property type="match status" value="1"/>
</dbReference>
<dbReference type="EMBL" id="CP041695">
    <property type="protein sequence ID" value="QDP80789.1"/>
    <property type="molecule type" value="Genomic_DNA"/>
</dbReference>
<evidence type="ECO:0000256" key="1">
    <source>
        <dbReference type="ARBA" id="ARBA00001946"/>
    </source>
</evidence>
<dbReference type="UniPathway" id="UPA00148">
    <property type="reaction ID" value="UER00220"/>
</dbReference>
<sequence>MVSTPAVVIAAPASGSGKTTVATGLIGALRRAGHRVAPFKVGPDYIDPGYHGLAAGRPGRNLDPVLVGAERIAPLYLHGSRDCDIAVVEGVMGLFDGRIDEHHTAPVAEGSTAQIAAMLGAPVVLVVDARGHSQSLAALLHGFATFDSGIRLGGVILNRVGSERHEQVLRAACARVGLPVLGALPRMAELAVPSRHLGLIPAVEHGVAAESAVAAMTDLIAAHIDLPAVVSLAASRVTGPAWDPAAELRAAMAAHGICSAATAAADQTHEPGAPTSTAPAEAVVGVGAAVGEGHEPVGASVMRDIGVGARRRDGSGATGPAAAAVPDAAAVPRADRVAAVTTDMGDGTRRGDAVGGIEEPASSAGATGGGVGGAGVGTIGGSAAGFGGVEDGDSAAVASHGAGVVVAVAGGAAFTFGYAEHRELLEAAGARVVVFDPLRDELPPGTAGLVLPGGFPEEHAAELSANTALRDAVAESARRGMPIHAECAGLLYLTHSLDGHPMAGVVDAAAEFGPRLTLGYRDAVALSDSPLWSAGERVRGHEFHRTRLTATGADLPAWGWRSPTGETVREGALPHRVHASYLHTHPAGNPAAIARFVTAAADFARSRTGA</sequence>
<dbReference type="RefSeq" id="WP_143982005.1">
    <property type="nucleotide sequence ID" value="NZ_CP041695.1"/>
</dbReference>
<dbReference type="Gene3D" id="3.40.50.880">
    <property type="match status" value="1"/>
</dbReference>
<dbReference type="Proteomes" id="UP000317039">
    <property type="component" value="Chromosome"/>
</dbReference>
<keyword evidence="6 7" id="KW-0315">Glutamine amidotransferase</keyword>
<feature type="domain" description="CobQ/CobB/MinD/ParA nucleotide binding" evidence="8">
    <location>
        <begin position="7"/>
        <end position="196"/>
    </location>
</feature>
<dbReference type="InterPro" id="IPR004484">
    <property type="entry name" value="CbiA/CobB_synth"/>
</dbReference>
<keyword evidence="3 7" id="KW-0547">Nucleotide-binding</keyword>
<dbReference type="SUPFAM" id="SSF52540">
    <property type="entry name" value="P-loop containing nucleoside triphosphate hydrolases"/>
    <property type="match status" value="1"/>
</dbReference>
<feature type="site" description="Increases nucleophilicity of active site Cys" evidence="7">
    <location>
        <position position="583"/>
    </location>
</feature>
<comment type="pathway">
    <text evidence="7">Cofactor biosynthesis; adenosylcobalamin biosynthesis; cob(II)yrinate a,c-diamide from precorrin-2 (aerobic route): step 9/10.</text>
</comment>
<dbReference type="EC" id="6.3.5.9" evidence="7"/>
<name>A0A516NPG8_9NOCA</name>
<protein>
    <recommendedName>
        <fullName evidence="7">Hydrogenobyrinate a,c-diamide synthase</fullName>
        <ecNumber evidence="7">6.3.5.9</ecNumber>
    </recommendedName>
    <alternativeName>
        <fullName evidence="7">Hydrogenobyrinic acid a,c-diamide synthase</fullName>
    </alternativeName>
</protein>
<dbReference type="KEGG" id="nod:FOH10_20835"/>
<dbReference type="HAMAP" id="MF_00027">
    <property type="entry name" value="CobB_CbiA"/>
    <property type="match status" value="1"/>
</dbReference>
<dbReference type="GO" id="GO:0005524">
    <property type="term" value="F:ATP binding"/>
    <property type="evidence" value="ECO:0007669"/>
    <property type="project" value="UniProtKB-UniRule"/>
</dbReference>
<evidence type="ECO:0000313" key="11">
    <source>
        <dbReference type="Proteomes" id="UP000317039"/>
    </source>
</evidence>
<evidence type="ECO:0000256" key="4">
    <source>
        <dbReference type="ARBA" id="ARBA00022840"/>
    </source>
</evidence>
<keyword evidence="5 7" id="KW-0460">Magnesium</keyword>
<feature type="active site" description="Nucleophile" evidence="7">
    <location>
        <position position="487"/>
    </location>
</feature>
<dbReference type="GeneID" id="80334809"/>
<evidence type="ECO:0000256" key="5">
    <source>
        <dbReference type="ARBA" id="ARBA00022842"/>
    </source>
</evidence>
<evidence type="ECO:0000256" key="7">
    <source>
        <dbReference type="HAMAP-Rule" id="MF_00027"/>
    </source>
</evidence>
<dbReference type="NCBIfam" id="NF002204">
    <property type="entry name" value="PRK01077.1"/>
    <property type="match status" value="1"/>
</dbReference>
<evidence type="ECO:0000256" key="3">
    <source>
        <dbReference type="ARBA" id="ARBA00022741"/>
    </source>
</evidence>
<keyword evidence="7" id="KW-0169">Cobalamin biosynthesis</keyword>
<gene>
    <name evidence="7" type="primary">cobB</name>
    <name evidence="10" type="ORF">FOH10_20835</name>
</gene>
<evidence type="ECO:0000256" key="2">
    <source>
        <dbReference type="ARBA" id="ARBA00022598"/>
    </source>
</evidence>
<dbReference type="AlphaFoldDB" id="A0A516NPG8"/>
<accession>A0A516NPG8</accession>
<feature type="domain" description="CobB/CobQ-like glutamine amidotransferase" evidence="9">
    <location>
        <begin position="410"/>
        <end position="586"/>
    </location>
</feature>
<keyword evidence="4 7" id="KW-0067">ATP-binding</keyword>
<dbReference type="GO" id="GO:0009236">
    <property type="term" value="P:cobalamin biosynthetic process"/>
    <property type="evidence" value="ECO:0007669"/>
    <property type="project" value="UniProtKB-UniRule"/>
</dbReference>
<dbReference type="PANTHER" id="PTHR43873">
    <property type="entry name" value="COBYRINATE A,C-DIAMIDE SYNTHASE"/>
    <property type="match status" value="1"/>
</dbReference>
<keyword evidence="2 7" id="KW-0436">Ligase</keyword>
<dbReference type="Pfam" id="PF07685">
    <property type="entry name" value="GATase_3"/>
    <property type="match status" value="1"/>
</dbReference>
<comment type="similarity">
    <text evidence="7">Belongs to the CobB/CbiA family.</text>
</comment>
<comment type="miscellaneous">
    <text evidence="7">The a and c carboxylates of hydrogenobyrinate are activated for nucleophilic attack via formation of a phosphorylated intermediate by ATP. CobB catalyzes first the amidation of the c-carboxylate, and then that of the a-carboxylate.</text>
</comment>
<dbReference type="InterPro" id="IPR027417">
    <property type="entry name" value="P-loop_NTPase"/>
</dbReference>
<evidence type="ECO:0000256" key="6">
    <source>
        <dbReference type="ARBA" id="ARBA00022962"/>
    </source>
</evidence>
<comment type="function">
    <text evidence="7">Catalyzes the ATP-dependent amidation of the two carboxylate groups at positions a and c of hydrogenobyrinate, using either L-glutamine or ammonia as the nitrogen source.</text>
</comment>
<organism evidence="10 11">
    <name type="scientific">Nocardia otitidiscaviarum</name>
    <dbReference type="NCBI Taxonomy" id="1823"/>
    <lineage>
        <taxon>Bacteria</taxon>
        <taxon>Bacillati</taxon>
        <taxon>Actinomycetota</taxon>
        <taxon>Actinomycetes</taxon>
        <taxon>Mycobacteriales</taxon>
        <taxon>Nocardiaceae</taxon>
        <taxon>Nocardia</taxon>
    </lineage>
</organism>
<dbReference type="InterPro" id="IPR011698">
    <property type="entry name" value="GATase_3"/>
</dbReference>
<dbReference type="GO" id="GO:0043802">
    <property type="term" value="F:hydrogenobyrinic acid a,c-diamide synthase (glutamine-hydrolysing) activity"/>
    <property type="evidence" value="ECO:0007669"/>
    <property type="project" value="UniProtKB-UniRule"/>
</dbReference>
<reference evidence="10 11" key="1">
    <citation type="submission" date="2019-07" db="EMBL/GenBank/DDBJ databases">
        <title>Complete Genome Sequence and Methylome Analysis of Nocardia otitidis-caviarum NEB252.</title>
        <authorList>
            <person name="Fomenkov A."/>
            <person name="Anton B.P."/>
            <person name="Vincze T."/>
            <person name="Roberts R.J."/>
        </authorList>
    </citation>
    <scope>NUCLEOTIDE SEQUENCE [LARGE SCALE GENOMIC DNA]</scope>
    <source>
        <strain evidence="10 11">NEB252</strain>
    </source>
</reference>
<dbReference type="GO" id="GO:0042242">
    <property type="term" value="F:cobyrinic acid a,c-diamide synthase activity"/>
    <property type="evidence" value="ECO:0007669"/>
    <property type="project" value="InterPro"/>
</dbReference>
<evidence type="ECO:0000259" key="8">
    <source>
        <dbReference type="Pfam" id="PF01656"/>
    </source>
</evidence>
<dbReference type="InterPro" id="IPR029062">
    <property type="entry name" value="Class_I_gatase-like"/>
</dbReference>
<dbReference type="Gene3D" id="3.40.50.300">
    <property type="entry name" value="P-loop containing nucleotide triphosphate hydrolases"/>
    <property type="match status" value="2"/>
</dbReference>
<dbReference type="CDD" id="cd05388">
    <property type="entry name" value="CobB_N"/>
    <property type="match status" value="1"/>
</dbReference>
<dbReference type="PROSITE" id="PS51274">
    <property type="entry name" value="GATASE_COBBQ"/>
    <property type="match status" value="1"/>
</dbReference>
<dbReference type="InterPro" id="IPR002586">
    <property type="entry name" value="CobQ/CobB/MinD/ParA_Nub-bd_dom"/>
</dbReference>
<evidence type="ECO:0000259" key="9">
    <source>
        <dbReference type="Pfam" id="PF07685"/>
    </source>
</evidence>
<comment type="cofactor">
    <cofactor evidence="1 7">
        <name>Mg(2+)</name>
        <dbReference type="ChEBI" id="CHEBI:18420"/>
    </cofactor>
</comment>
<comment type="domain">
    <text evidence="7">Comprises of two domains. The C-terminal domain contains the binding site for glutamine and catalyzes the hydrolysis of this substrate to glutamate and ammonia. The N-terminal domain is anticipated to bind ATP and hydrogenobyrinate and catalyzes the ultimate synthesis of the diamide product. The ammonia produced via the glutaminase domain is probably translocated to the adjacent domain via a molecular tunnel, where it reacts with an activated intermediate.</text>
</comment>
<proteinExistence type="inferred from homology"/>